<comment type="caution">
    <text evidence="2">The sequence shown here is derived from an EMBL/GenBank/DDBJ whole genome shotgun (WGS) entry which is preliminary data.</text>
</comment>
<feature type="compositionally biased region" description="Basic and acidic residues" evidence="1">
    <location>
        <begin position="709"/>
        <end position="719"/>
    </location>
</feature>
<dbReference type="Proteomes" id="UP000260351">
    <property type="component" value="Unassembled WGS sequence"/>
</dbReference>
<sequence>MNQPSAHNLDARTAELIARQLNSAYMNACGFGMDHPTTARALETFHGTLGAALNKDRSLSLILDRGTLFVEKHPVGARFNPKRMVDSFNEMGLESITFSKGFSESDAKALVTVLAKLLEYPSLDAAEAELRPRQSGAIQFNYIVYRKVTSDQKVVSSEDSGIDRGESVRRKKPKEQVSAASERVLGQLESYFSLGQLAGDPDAAAQRLTESSGGNNDNRTRLVEHLKRLVREVEMGGGDIEGLSPEELFTAMSTLRQRLHKSVSAHEDVDRIMADGGGVVSEVDELTYSTLVNLVREEYRGGNFSVKRMAQIINRMLPDAGDLKRLLPRLRKGLIEEGMPLDKYTQLVHELSNELRGEHLVSALEAGAENVGMDVEEIVQKIQDDPTEAARLVVLAGELRQGGVSDQNQLSAAFTDYIERVSQKLALSRFSHGEPLDPGTLGDQISRVQKELIERMGEGGMSPEASRQLEQELEQRMPQLRESSKMELFERMLGGSEQLTDTLVLDWLEKQVESRDELDELSEAITDRLKRHGYSPQQAARLIDELVERLDGDEEPPKLPPTVLSVNNTALFLKHQVKAAQRYGNPFSVIKVLVEWLVPNDGGPPRRPRKSDIGELLPELYFRIVRLARDLDLVGSLEKSQRAVPFIILPMTEQEGARIFRQRLLDVLAEFPFRLDSGEYTLTCTVTAVGFDTDQDKDANTFVHRLNEAHQENRSDTARRAAQAPAQSRSGGAA</sequence>
<feature type="compositionally biased region" description="Low complexity" evidence="1">
    <location>
        <begin position="720"/>
        <end position="734"/>
    </location>
</feature>
<protein>
    <submittedName>
        <fullName evidence="2">Uncharacterized protein</fullName>
    </submittedName>
</protein>
<keyword evidence="3" id="KW-1185">Reference proteome</keyword>
<name>A0A3E1K6Z1_9GAMM</name>
<dbReference type="AlphaFoldDB" id="A0A3E1K6Z1"/>
<evidence type="ECO:0000256" key="1">
    <source>
        <dbReference type="SAM" id="MobiDB-lite"/>
    </source>
</evidence>
<evidence type="ECO:0000313" key="2">
    <source>
        <dbReference type="EMBL" id="RFF29806.1"/>
    </source>
</evidence>
<dbReference type="RefSeq" id="WP_116651040.1">
    <property type="nucleotide sequence ID" value="NZ_QUZK01000041.1"/>
</dbReference>
<evidence type="ECO:0000313" key="3">
    <source>
        <dbReference type="Proteomes" id="UP000260351"/>
    </source>
</evidence>
<dbReference type="OrthoDB" id="5409629at2"/>
<reference evidence="2 3" key="1">
    <citation type="submission" date="2018-08" db="EMBL/GenBank/DDBJ databases">
        <title>Wenzhouxiangella salilacus sp. nov., a novel bacterium isolated from a saline lake in Xinjiang Province, China.</title>
        <authorList>
            <person name="Han S."/>
        </authorList>
    </citation>
    <scope>NUCLEOTIDE SEQUENCE [LARGE SCALE GENOMIC DNA]</scope>
    <source>
        <strain evidence="2 3">XDB06</strain>
    </source>
</reference>
<dbReference type="EMBL" id="QUZK01000041">
    <property type="protein sequence ID" value="RFF29806.1"/>
    <property type="molecule type" value="Genomic_DNA"/>
</dbReference>
<feature type="region of interest" description="Disordered" evidence="1">
    <location>
        <begin position="155"/>
        <end position="178"/>
    </location>
</feature>
<gene>
    <name evidence="2" type="ORF">DZC52_10160</name>
</gene>
<proteinExistence type="predicted"/>
<organism evidence="2 3">
    <name type="scientific">Wenzhouxiangella sediminis</name>
    <dbReference type="NCBI Taxonomy" id="1792836"/>
    <lineage>
        <taxon>Bacteria</taxon>
        <taxon>Pseudomonadati</taxon>
        <taxon>Pseudomonadota</taxon>
        <taxon>Gammaproteobacteria</taxon>
        <taxon>Chromatiales</taxon>
        <taxon>Wenzhouxiangellaceae</taxon>
        <taxon>Wenzhouxiangella</taxon>
    </lineage>
</organism>
<accession>A0A3E1K6Z1</accession>
<feature type="region of interest" description="Disordered" evidence="1">
    <location>
        <begin position="709"/>
        <end position="734"/>
    </location>
</feature>